<dbReference type="Proteomes" id="UP000305165">
    <property type="component" value="Unassembled WGS sequence"/>
</dbReference>
<protein>
    <submittedName>
        <fullName evidence="3">DUF4300 family protein</fullName>
    </submittedName>
</protein>
<dbReference type="Pfam" id="PF14133">
    <property type="entry name" value="DUF4300"/>
    <property type="match status" value="1"/>
</dbReference>
<reference evidence="3 4" key="1">
    <citation type="submission" date="2019-04" db="EMBL/GenBank/DDBJ databases">
        <title>Genome analysis of Streptococcus suis strain WUSS424.</title>
        <authorList>
            <person name="Chen H."/>
            <person name="Gao X."/>
            <person name="Wu Z."/>
        </authorList>
    </citation>
    <scope>NUCLEOTIDE SEQUENCE [LARGE SCALE GENOMIC DNA]</scope>
    <source>
        <strain evidence="3 4">WUSS424</strain>
    </source>
</reference>
<dbReference type="InterPro" id="IPR025389">
    <property type="entry name" value="DUF4300"/>
</dbReference>
<dbReference type="AlphaFoldDB" id="A0A4T2GJM0"/>
<feature type="domain" description="DUF4300" evidence="2">
    <location>
        <begin position="45"/>
        <end position="283"/>
    </location>
</feature>
<name>A0A4T2GJM0_STRSU</name>
<proteinExistence type="predicted"/>
<sequence>MKPVFSVLLSMLILLTGCQNLPDNTSQDGATTQASSTVLSDNYYLSNLVGQTDQQTVKTDLESALSHSNVNQFFQAVNDYNQTIQQTSLLAEFSQTSLPQYDLVKIDELWQAAKGDFIGTNCRINTFTLLKDQLQIPDSEGDESLLFLDLEAIETGQLMTEEERKRFVYLFGRIETEATKDVAVHAAKMKEHLSTITFSSAAKMLSVVYHDDLDGHGLFIGHVGVMLESSSGVLFVEKLSFQEPYQAIYFSTKDQVYDYLLKKYALDYGQETAPAFIMENDQFVQSAQ</sequence>
<feature type="chain" id="PRO_5038371676" evidence="1">
    <location>
        <begin position="22"/>
        <end position="288"/>
    </location>
</feature>
<organism evidence="3 4">
    <name type="scientific">Streptococcus suis</name>
    <dbReference type="NCBI Taxonomy" id="1307"/>
    <lineage>
        <taxon>Bacteria</taxon>
        <taxon>Bacillati</taxon>
        <taxon>Bacillota</taxon>
        <taxon>Bacilli</taxon>
        <taxon>Lactobacillales</taxon>
        <taxon>Streptococcaceae</taxon>
        <taxon>Streptococcus</taxon>
    </lineage>
</organism>
<dbReference type="EMBL" id="SSXO01000005">
    <property type="protein sequence ID" value="TIH98952.1"/>
    <property type="molecule type" value="Genomic_DNA"/>
</dbReference>
<evidence type="ECO:0000256" key="1">
    <source>
        <dbReference type="SAM" id="SignalP"/>
    </source>
</evidence>
<keyword evidence="1" id="KW-0732">Signal</keyword>
<dbReference type="PROSITE" id="PS51257">
    <property type="entry name" value="PROKAR_LIPOPROTEIN"/>
    <property type="match status" value="1"/>
</dbReference>
<accession>A0A4T2GJM0</accession>
<evidence type="ECO:0000313" key="4">
    <source>
        <dbReference type="Proteomes" id="UP000305165"/>
    </source>
</evidence>
<evidence type="ECO:0000313" key="3">
    <source>
        <dbReference type="EMBL" id="TIH98952.1"/>
    </source>
</evidence>
<feature type="signal peptide" evidence="1">
    <location>
        <begin position="1"/>
        <end position="21"/>
    </location>
</feature>
<evidence type="ECO:0000259" key="2">
    <source>
        <dbReference type="Pfam" id="PF14133"/>
    </source>
</evidence>
<gene>
    <name evidence="3" type="ORF">FAJ39_08710</name>
</gene>
<comment type="caution">
    <text evidence="3">The sequence shown here is derived from an EMBL/GenBank/DDBJ whole genome shotgun (WGS) entry which is preliminary data.</text>
</comment>
<dbReference type="OrthoDB" id="3267930at2"/>